<keyword evidence="2" id="KW-1185">Reference proteome</keyword>
<evidence type="ECO:0000313" key="1">
    <source>
        <dbReference type="EMBL" id="VDO88556.1"/>
    </source>
</evidence>
<dbReference type="Proteomes" id="UP000277204">
    <property type="component" value="Unassembled WGS sequence"/>
</dbReference>
<reference evidence="1 2" key="1">
    <citation type="submission" date="2018-11" db="EMBL/GenBank/DDBJ databases">
        <authorList>
            <consortium name="Pathogen Informatics"/>
        </authorList>
    </citation>
    <scope>NUCLEOTIDE SEQUENCE [LARGE SCALE GENOMIC DNA]</scope>
    <source>
        <strain evidence="1 2">Zambia</strain>
    </source>
</reference>
<protein>
    <submittedName>
        <fullName evidence="1">Uncharacterized protein</fullName>
    </submittedName>
</protein>
<gene>
    <name evidence="1" type="ORF">SMRZ_LOCUS9995</name>
</gene>
<accession>A0A183M1S0</accession>
<sequence length="73" mass="8312">MLLYSGHEEKNTPHTQRVALMLYKEAVKVPIRWGSHGFRIIKASFKTKTEGITMNLIQCYAPTTNGSNDEDKD</sequence>
<name>A0A183M1S0_9TREM</name>
<dbReference type="AlphaFoldDB" id="A0A183M1S0"/>
<organism evidence="1 2">
    <name type="scientific">Schistosoma margrebowiei</name>
    <dbReference type="NCBI Taxonomy" id="48269"/>
    <lineage>
        <taxon>Eukaryota</taxon>
        <taxon>Metazoa</taxon>
        <taxon>Spiralia</taxon>
        <taxon>Lophotrochozoa</taxon>
        <taxon>Platyhelminthes</taxon>
        <taxon>Trematoda</taxon>
        <taxon>Digenea</taxon>
        <taxon>Strigeidida</taxon>
        <taxon>Schistosomatoidea</taxon>
        <taxon>Schistosomatidae</taxon>
        <taxon>Schistosoma</taxon>
    </lineage>
</organism>
<dbReference type="EMBL" id="UZAI01004976">
    <property type="protein sequence ID" value="VDO88556.1"/>
    <property type="molecule type" value="Genomic_DNA"/>
</dbReference>
<evidence type="ECO:0000313" key="2">
    <source>
        <dbReference type="Proteomes" id="UP000277204"/>
    </source>
</evidence>
<proteinExistence type="predicted"/>